<protein>
    <submittedName>
        <fullName evidence="2">Acyl-CoA reductase-like NAD-dependent aldehyde dehydrogenase</fullName>
    </submittedName>
</protein>
<dbReference type="Gene3D" id="3.40.309.10">
    <property type="entry name" value="Aldehyde Dehydrogenase, Chain A, domain 2"/>
    <property type="match status" value="1"/>
</dbReference>
<comment type="caution">
    <text evidence="2">The sequence shown here is derived from an EMBL/GenBank/DDBJ whole genome shotgun (WGS) entry which is preliminary data.</text>
</comment>
<feature type="domain" description="Aldehyde dehydrogenase" evidence="1">
    <location>
        <begin position="17"/>
        <end position="92"/>
    </location>
</feature>
<dbReference type="GO" id="GO:0016620">
    <property type="term" value="F:oxidoreductase activity, acting on the aldehyde or oxo group of donors, NAD or NADP as acceptor"/>
    <property type="evidence" value="ECO:0007669"/>
    <property type="project" value="InterPro"/>
</dbReference>
<dbReference type="SUPFAM" id="SSF53720">
    <property type="entry name" value="ALDH-like"/>
    <property type="match status" value="1"/>
</dbReference>
<dbReference type="InterPro" id="IPR015590">
    <property type="entry name" value="Aldehyde_DH_dom"/>
</dbReference>
<evidence type="ECO:0000259" key="1">
    <source>
        <dbReference type="Pfam" id="PF00171"/>
    </source>
</evidence>
<proteinExistence type="predicted"/>
<dbReference type="InterPro" id="IPR016163">
    <property type="entry name" value="Ald_DH_C"/>
</dbReference>
<dbReference type="AlphaFoldDB" id="A0A7W6RTK5"/>
<evidence type="ECO:0000313" key="3">
    <source>
        <dbReference type="Proteomes" id="UP000533641"/>
    </source>
</evidence>
<reference evidence="2 3" key="1">
    <citation type="submission" date="2020-08" db="EMBL/GenBank/DDBJ databases">
        <title>Genomic Encyclopedia of Type Strains, Phase IV (KMG-V): Genome sequencing to study the core and pangenomes of soil and plant-associated prokaryotes.</title>
        <authorList>
            <person name="Whitman W."/>
        </authorList>
    </citation>
    <scope>NUCLEOTIDE SEQUENCE [LARGE SCALE GENOMIC DNA]</scope>
    <source>
        <strain evidence="2 3">SEMIA 402</strain>
    </source>
</reference>
<organism evidence="2 3">
    <name type="scientific">Rhizobium mongolense</name>
    <dbReference type="NCBI Taxonomy" id="57676"/>
    <lineage>
        <taxon>Bacteria</taxon>
        <taxon>Pseudomonadati</taxon>
        <taxon>Pseudomonadota</taxon>
        <taxon>Alphaproteobacteria</taxon>
        <taxon>Hyphomicrobiales</taxon>
        <taxon>Rhizobiaceae</taxon>
        <taxon>Rhizobium/Agrobacterium group</taxon>
        <taxon>Rhizobium</taxon>
    </lineage>
</organism>
<evidence type="ECO:0000313" key="2">
    <source>
        <dbReference type="EMBL" id="MBB4278364.1"/>
    </source>
</evidence>
<dbReference type="Pfam" id="PF00171">
    <property type="entry name" value="Aldedh"/>
    <property type="match status" value="1"/>
</dbReference>
<dbReference type="EMBL" id="JACIGM010000018">
    <property type="protein sequence ID" value="MBB4278364.1"/>
    <property type="molecule type" value="Genomic_DNA"/>
</dbReference>
<gene>
    <name evidence="2" type="ORF">GGE12_006175</name>
</gene>
<name>A0A7W6RTK5_9HYPH</name>
<dbReference type="Proteomes" id="UP000533641">
    <property type="component" value="Unassembled WGS sequence"/>
</dbReference>
<dbReference type="InterPro" id="IPR016161">
    <property type="entry name" value="Ald_DH/histidinol_DH"/>
</dbReference>
<sequence>MNDPHVVHALVAHDLPGPTVFAIFTHNMAIAREESFGPELVILGYETEDEAVAMPTTRPPYGLVSYIRDDLTEARLLSRRLRTGIIAHQQFCLGRCRAVSGLQVATAAGWSNCN</sequence>
<accession>A0A7W6RTK5</accession>